<accession>K6ZLR8</accession>
<evidence type="ECO:0000256" key="3">
    <source>
        <dbReference type="ARBA" id="ARBA00022729"/>
    </source>
</evidence>
<organism evidence="7 8">
    <name type="scientific">Brumicola pallidula DSM 14239 = ACAM 615</name>
    <dbReference type="NCBI Taxonomy" id="1121922"/>
    <lineage>
        <taxon>Bacteria</taxon>
        <taxon>Pseudomonadati</taxon>
        <taxon>Pseudomonadota</taxon>
        <taxon>Gammaproteobacteria</taxon>
        <taxon>Alteromonadales</taxon>
        <taxon>Alteromonadaceae</taxon>
        <taxon>Brumicola</taxon>
    </lineage>
</organism>
<comment type="subcellular location">
    <subcellularLocation>
        <location evidence="1">Cell outer membrane</location>
    </subcellularLocation>
</comment>
<evidence type="ECO:0000256" key="1">
    <source>
        <dbReference type="ARBA" id="ARBA00004442"/>
    </source>
</evidence>
<sequence>MQSSHIKKLSLVAMLSVAFSPFTHSADIARELRSNADNNSVPENFFEIGVNAELEVGSSFTDDDGKGSDLGISFSGSYNWNDFFIDVGMETSEPLVIGYNAYKSDNWSFDLILGVTEGGLSKDTDDRFIGIIKRQSSTMLGGRLTGYFGKNILQVSIKHDVRGRSKGTVASALLGRNWQVNDWNFQSLAGLTVADAKFNDYYLGVSNEESNQTNFAAYDGKVSVHFNSSVGVTYPISESWEFRAAAHVGSDFGYNDSPLFSEKRDFYTGISSSITYEF</sequence>
<proteinExistence type="inferred from homology"/>
<evidence type="ECO:0000256" key="4">
    <source>
        <dbReference type="ARBA" id="ARBA00023136"/>
    </source>
</evidence>
<dbReference type="PANTHER" id="PTHR38776">
    <property type="entry name" value="MLTA-INTERACTING PROTEIN-RELATED"/>
    <property type="match status" value="1"/>
</dbReference>
<evidence type="ECO:0000256" key="6">
    <source>
        <dbReference type="SAM" id="SignalP"/>
    </source>
</evidence>
<evidence type="ECO:0000313" key="8">
    <source>
        <dbReference type="Proteomes" id="UP000006251"/>
    </source>
</evidence>
<feature type="signal peptide" evidence="6">
    <location>
        <begin position="1"/>
        <end position="25"/>
    </location>
</feature>
<dbReference type="EMBL" id="BAEQ01000050">
    <property type="protein sequence ID" value="GAC29808.1"/>
    <property type="molecule type" value="Genomic_DNA"/>
</dbReference>
<dbReference type="STRING" id="1121922.GCA_000428905_00437"/>
<dbReference type="RefSeq" id="WP_006013202.1">
    <property type="nucleotide sequence ID" value="NZ_BAEQ01000050.1"/>
</dbReference>
<dbReference type="Proteomes" id="UP000006251">
    <property type="component" value="Unassembled WGS sequence"/>
</dbReference>
<name>K6ZLR8_9ALTE</name>
<evidence type="ECO:0000256" key="2">
    <source>
        <dbReference type="ARBA" id="ARBA00005722"/>
    </source>
</evidence>
<gene>
    <name evidence="7" type="ORF">GPAL_2957</name>
</gene>
<dbReference type="PANTHER" id="PTHR38776:SF1">
    <property type="entry name" value="MLTA-INTERACTING PROTEIN-RELATED"/>
    <property type="match status" value="1"/>
</dbReference>
<evidence type="ECO:0000256" key="5">
    <source>
        <dbReference type="ARBA" id="ARBA00023237"/>
    </source>
</evidence>
<reference evidence="8" key="1">
    <citation type="journal article" date="2014" name="Environ. Microbiol.">
        <title>Comparative genomics of the marine bacterial genus Glaciecola reveals the high degree of genomic diversity and genomic characteristic for cold adaptation.</title>
        <authorList>
            <person name="Qin Q.L."/>
            <person name="Xie B.B."/>
            <person name="Yu Y."/>
            <person name="Shu Y.L."/>
            <person name="Rong J.C."/>
            <person name="Zhang Y.J."/>
            <person name="Zhao D.L."/>
            <person name="Chen X.L."/>
            <person name="Zhang X.Y."/>
            <person name="Chen B."/>
            <person name="Zhou B.C."/>
            <person name="Zhang Y.Z."/>
        </authorList>
    </citation>
    <scope>NUCLEOTIDE SEQUENCE [LARGE SCALE GENOMIC DNA]</scope>
    <source>
        <strain evidence="8">ACAM 615</strain>
    </source>
</reference>
<dbReference type="GO" id="GO:0009279">
    <property type="term" value="C:cell outer membrane"/>
    <property type="evidence" value="ECO:0007669"/>
    <property type="project" value="UniProtKB-SubCell"/>
</dbReference>
<feature type="chain" id="PRO_5003898486" description="Outer membrane protein" evidence="6">
    <location>
        <begin position="26"/>
        <end position="278"/>
    </location>
</feature>
<evidence type="ECO:0008006" key="9">
    <source>
        <dbReference type="Google" id="ProtNLM"/>
    </source>
</evidence>
<dbReference type="InterPro" id="IPR010583">
    <property type="entry name" value="MipA"/>
</dbReference>
<keyword evidence="8" id="KW-1185">Reference proteome</keyword>
<keyword evidence="4" id="KW-0472">Membrane</keyword>
<keyword evidence="5" id="KW-0998">Cell outer membrane</keyword>
<comment type="similarity">
    <text evidence="2">Belongs to the MipA/OmpV family.</text>
</comment>
<keyword evidence="3 6" id="KW-0732">Signal</keyword>
<dbReference type="Pfam" id="PF06629">
    <property type="entry name" value="MipA"/>
    <property type="match status" value="1"/>
</dbReference>
<comment type="caution">
    <text evidence="7">The sequence shown here is derived from an EMBL/GenBank/DDBJ whole genome shotgun (WGS) entry which is preliminary data.</text>
</comment>
<dbReference type="AlphaFoldDB" id="K6ZLR8"/>
<dbReference type="OrthoDB" id="5903970at2"/>
<evidence type="ECO:0000313" key="7">
    <source>
        <dbReference type="EMBL" id="GAC29808.1"/>
    </source>
</evidence>
<protein>
    <recommendedName>
        <fullName evidence="9">Outer membrane protein</fullName>
    </recommendedName>
</protein>